<dbReference type="PANTHER" id="PTHR37984">
    <property type="entry name" value="PROTEIN CBG26694"/>
    <property type="match status" value="1"/>
</dbReference>
<evidence type="ECO:0000313" key="2">
    <source>
        <dbReference type="EMBL" id="KAK6175007.1"/>
    </source>
</evidence>
<proteinExistence type="predicted"/>
<evidence type="ECO:0000259" key="1">
    <source>
        <dbReference type="Pfam" id="PF00078"/>
    </source>
</evidence>
<evidence type="ECO:0000313" key="3">
    <source>
        <dbReference type="Proteomes" id="UP001347796"/>
    </source>
</evidence>
<name>A0AAN8JBT7_PATCE</name>
<comment type="caution">
    <text evidence="2">The sequence shown here is derived from an EMBL/GenBank/DDBJ whole genome shotgun (WGS) entry which is preliminary data.</text>
</comment>
<reference evidence="2 3" key="1">
    <citation type="submission" date="2024-01" db="EMBL/GenBank/DDBJ databases">
        <title>The genome of the rayed Mediterranean limpet Patella caerulea (Linnaeus, 1758).</title>
        <authorList>
            <person name="Anh-Thu Weber A."/>
            <person name="Halstead-Nussloch G."/>
        </authorList>
    </citation>
    <scope>NUCLEOTIDE SEQUENCE [LARGE SCALE GENOMIC DNA]</scope>
    <source>
        <strain evidence="2">AATW-2023a</strain>
        <tissue evidence="2">Whole specimen</tissue>
    </source>
</reference>
<sequence>MYYYSVDSQLNSTESTCRPNIKESNRKQLLIKLPIFSKHARRDIQFKIDSGAFGNLLPIGVYKKLYPKEKLDKFGHPSALHRENVKLVAYNGTQIEQYGKCLLTVKNRNKNLETFFHIVPSGVPILGLPTSEALGLIAVNCSIDIIPSLGTETKIRHKNDFFNIEKESKNSALEKQTILREYSDVFEGVGCFQGECSINVDESIPPAVMLPRHVPHALKEKFKEELHNLVEQDIIAPLAADEHADWLNSFVCAAKKKGIRLCLDPAKLNEAIIRPYHYTPTLDDILQKLNGAKYLSILDARSGYWNIKLDKKSSYYTTFGTEHGRFRFLRLPFGVICASDMFQKKIDETYSDLRGVCGIADDIVVVGYKDDGT</sequence>
<dbReference type="Pfam" id="PF00078">
    <property type="entry name" value="RVT_1"/>
    <property type="match status" value="1"/>
</dbReference>
<dbReference type="InterPro" id="IPR050951">
    <property type="entry name" value="Retrovirus_Pol_polyprotein"/>
</dbReference>
<dbReference type="Proteomes" id="UP001347796">
    <property type="component" value="Unassembled WGS sequence"/>
</dbReference>
<dbReference type="CDD" id="cd05481">
    <property type="entry name" value="retropepsin_like_LTR_1"/>
    <property type="match status" value="1"/>
</dbReference>
<dbReference type="InterPro" id="IPR043502">
    <property type="entry name" value="DNA/RNA_pol_sf"/>
</dbReference>
<accession>A0AAN8JBT7</accession>
<protein>
    <recommendedName>
        <fullName evidence="1">Reverse transcriptase domain-containing protein</fullName>
    </recommendedName>
</protein>
<gene>
    <name evidence="2" type="ORF">SNE40_013549</name>
</gene>
<dbReference type="Gene3D" id="3.10.10.10">
    <property type="entry name" value="HIV Type 1 Reverse Transcriptase, subunit A, domain 1"/>
    <property type="match status" value="1"/>
</dbReference>
<dbReference type="PANTHER" id="PTHR37984:SF5">
    <property type="entry name" value="PROTEIN NYNRIN-LIKE"/>
    <property type="match status" value="1"/>
</dbReference>
<organism evidence="2 3">
    <name type="scientific">Patella caerulea</name>
    <name type="common">Rayed Mediterranean limpet</name>
    <dbReference type="NCBI Taxonomy" id="87958"/>
    <lineage>
        <taxon>Eukaryota</taxon>
        <taxon>Metazoa</taxon>
        <taxon>Spiralia</taxon>
        <taxon>Lophotrochozoa</taxon>
        <taxon>Mollusca</taxon>
        <taxon>Gastropoda</taxon>
        <taxon>Patellogastropoda</taxon>
        <taxon>Patelloidea</taxon>
        <taxon>Patellidae</taxon>
        <taxon>Patella</taxon>
    </lineage>
</organism>
<feature type="domain" description="Reverse transcriptase" evidence="1">
    <location>
        <begin position="280"/>
        <end position="371"/>
    </location>
</feature>
<dbReference type="CDD" id="cd01647">
    <property type="entry name" value="RT_LTR"/>
    <property type="match status" value="1"/>
</dbReference>
<dbReference type="AlphaFoldDB" id="A0AAN8JBT7"/>
<keyword evidence="3" id="KW-1185">Reference proteome</keyword>
<dbReference type="SUPFAM" id="SSF56672">
    <property type="entry name" value="DNA/RNA polymerases"/>
    <property type="match status" value="1"/>
</dbReference>
<dbReference type="EMBL" id="JAZGQO010000010">
    <property type="protein sequence ID" value="KAK6175007.1"/>
    <property type="molecule type" value="Genomic_DNA"/>
</dbReference>
<dbReference type="InterPro" id="IPR000477">
    <property type="entry name" value="RT_dom"/>
</dbReference>